<dbReference type="Proteomes" id="UP001431572">
    <property type="component" value="Chromosome 2"/>
</dbReference>
<proteinExistence type="predicted"/>
<accession>A0A8T7M9J1</accession>
<evidence type="ECO:0000313" key="4">
    <source>
        <dbReference type="Proteomes" id="UP000521676"/>
    </source>
</evidence>
<name>A0A8T7M9J1_9CHLR</name>
<keyword evidence="5" id="KW-1185">Reference proteome</keyword>
<evidence type="ECO:0000313" key="3">
    <source>
        <dbReference type="EMBL" id="WJW68603.1"/>
    </source>
</evidence>
<dbReference type="RefSeq" id="WP_341470508.1">
    <property type="nucleotide sequence ID" value="NZ_CP128400.1"/>
</dbReference>
<sequence>MRPVLTQTEGVFKYSNLTRSRLCQSPDCPPLAGRVEPRPYPNRIS</sequence>
<evidence type="ECO:0000313" key="2">
    <source>
        <dbReference type="EMBL" id="NWJ48673.1"/>
    </source>
</evidence>
<dbReference type="Proteomes" id="UP000521676">
    <property type="component" value="Unassembled WGS sequence"/>
</dbReference>
<reference evidence="2 4" key="1">
    <citation type="submission" date="2020-06" db="EMBL/GenBank/DDBJ databases">
        <title>Anoxygenic phototrophic Chloroflexota member uses a Type I reaction center.</title>
        <authorList>
            <person name="Tsuji J.M."/>
            <person name="Shaw N.A."/>
            <person name="Nagashima S."/>
            <person name="Venkiteswaran J."/>
            <person name="Schiff S.L."/>
            <person name="Hanada S."/>
            <person name="Tank M."/>
            <person name="Neufeld J.D."/>
        </authorList>
    </citation>
    <scope>NUCLEOTIDE SEQUENCE [LARGE SCALE GENOMIC DNA]</scope>
    <source>
        <strain evidence="2">L227-S17</strain>
    </source>
</reference>
<dbReference type="EMBL" id="CP128400">
    <property type="protein sequence ID" value="WJW68603.1"/>
    <property type="molecule type" value="Genomic_DNA"/>
</dbReference>
<organism evidence="2 4">
    <name type="scientific">Candidatus Chlorohelix allophototropha</name>
    <dbReference type="NCBI Taxonomy" id="3003348"/>
    <lineage>
        <taxon>Bacteria</taxon>
        <taxon>Bacillati</taxon>
        <taxon>Chloroflexota</taxon>
        <taxon>Chloroflexia</taxon>
        <taxon>Candidatus Chloroheliales</taxon>
        <taxon>Candidatus Chloroheliaceae</taxon>
        <taxon>Candidatus Chlorohelix</taxon>
    </lineage>
</organism>
<feature type="region of interest" description="Disordered" evidence="1">
    <location>
        <begin position="25"/>
        <end position="45"/>
    </location>
</feature>
<reference evidence="3" key="2">
    <citation type="journal article" date="2024" name="Nature">
        <title>Anoxygenic phototroph of the Chloroflexota uses a type I reaction centre.</title>
        <authorList>
            <person name="Tsuji J.M."/>
            <person name="Shaw N.A."/>
            <person name="Nagashima S."/>
            <person name="Venkiteswaran J.J."/>
            <person name="Schiff S.L."/>
            <person name="Watanabe T."/>
            <person name="Fukui M."/>
            <person name="Hanada S."/>
            <person name="Tank M."/>
            <person name="Neufeld J.D."/>
        </authorList>
    </citation>
    <scope>NUCLEOTIDE SEQUENCE</scope>
    <source>
        <strain evidence="3">L227-S17</strain>
    </source>
</reference>
<protein>
    <submittedName>
        <fullName evidence="2">Uncharacterized protein</fullName>
    </submittedName>
</protein>
<evidence type="ECO:0000313" key="5">
    <source>
        <dbReference type="Proteomes" id="UP001431572"/>
    </source>
</evidence>
<dbReference type="AlphaFoldDB" id="A0A8T7M9J1"/>
<dbReference type="EMBL" id="JACATZ010000003">
    <property type="protein sequence ID" value="NWJ48673.1"/>
    <property type="molecule type" value="Genomic_DNA"/>
</dbReference>
<evidence type="ECO:0000256" key="1">
    <source>
        <dbReference type="SAM" id="MobiDB-lite"/>
    </source>
</evidence>
<gene>
    <name evidence="2" type="ORF">HXX08_22665</name>
    <name evidence="3" type="ORF">OZ401_004217</name>
</gene>